<gene>
    <name evidence="2" type="ORF">MYMAC_005978</name>
</gene>
<dbReference type="Gene3D" id="3.10.180.10">
    <property type="entry name" value="2,3-Dihydroxybiphenyl 1,2-Dioxygenase, domain 1"/>
    <property type="match status" value="1"/>
</dbReference>
<dbReference type="Pfam" id="PF06983">
    <property type="entry name" value="3-dmu-9_3-mt"/>
    <property type="match status" value="1"/>
</dbReference>
<evidence type="ECO:0000259" key="1">
    <source>
        <dbReference type="Pfam" id="PF06983"/>
    </source>
</evidence>
<evidence type="ECO:0000313" key="2">
    <source>
        <dbReference type="EMBL" id="ATB50323.1"/>
    </source>
</evidence>
<feature type="domain" description="PhnB-like" evidence="1">
    <location>
        <begin position="5"/>
        <end position="118"/>
    </location>
</feature>
<proteinExistence type="predicted"/>
<dbReference type="KEGG" id="mmas:MYMAC_005978"/>
<dbReference type="Proteomes" id="UP000217343">
    <property type="component" value="Chromosome"/>
</dbReference>
<reference evidence="2 3" key="1">
    <citation type="submission" date="2017-06" db="EMBL/GenBank/DDBJ databases">
        <title>Sequencing and comparative analysis of myxobacterial genomes.</title>
        <authorList>
            <person name="Rupp O."/>
            <person name="Goesmann A."/>
            <person name="Sogaard-Andersen L."/>
        </authorList>
    </citation>
    <scope>NUCLEOTIDE SEQUENCE [LARGE SCALE GENOMIC DNA]</scope>
    <source>
        <strain evidence="2 3">DSM 14697</strain>
    </source>
</reference>
<name>A0A250K2T7_9BACT</name>
<dbReference type="SUPFAM" id="SSF54593">
    <property type="entry name" value="Glyoxalase/Bleomycin resistance protein/Dihydroxybiphenyl dioxygenase"/>
    <property type="match status" value="1"/>
</dbReference>
<dbReference type="InterPro" id="IPR009725">
    <property type="entry name" value="3_dmu_93_MTrfase"/>
</dbReference>
<accession>A0A250K2T7</accession>
<protein>
    <recommendedName>
        <fullName evidence="1">PhnB-like domain-containing protein</fullName>
    </recommendedName>
</protein>
<evidence type="ECO:0000313" key="3">
    <source>
        <dbReference type="Proteomes" id="UP000217343"/>
    </source>
</evidence>
<dbReference type="InterPro" id="IPR028973">
    <property type="entry name" value="PhnB-like"/>
</dbReference>
<organism evidence="2 3">
    <name type="scientific">Corallococcus macrosporus DSM 14697</name>
    <dbReference type="NCBI Taxonomy" id="1189310"/>
    <lineage>
        <taxon>Bacteria</taxon>
        <taxon>Pseudomonadati</taxon>
        <taxon>Myxococcota</taxon>
        <taxon>Myxococcia</taxon>
        <taxon>Myxococcales</taxon>
        <taxon>Cystobacterineae</taxon>
        <taxon>Myxococcaceae</taxon>
        <taxon>Corallococcus</taxon>
    </lineage>
</organism>
<keyword evidence="3" id="KW-1185">Reference proteome</keyword>
<dbReference type="PANTHER" id="PTHR33990">
    <property type="entry name" value="PROTEIN YJDN-RELATED"/>
    <property type="match status" value="1"/>
</dbReference>
<dbReference type="InterPro" id="IPR029068">
    <property type="entry name" value="Glyas_Bleomycin-R_OHBP_Dase"/>
</dbReference>
<dbReference type="PIRSF" id="PIRSF021700">
    <property type="entry name" value="3_dmu_93_MTrfase"/>
    <property type="match status" value="1"/>
</dbReference>
<dbReference type="EMBL" id="CP022203">
    <property type="protein sequence ID" value="ATB50323.1"/>
    <property type="molecule type" value="Genomic_DNA"/>
</dbReference>
<dbReference type="AlphaFoldDB" id="A0A250K2T7"/>
<sequence length="166" mass="18274">MQAMQKITPFLWFDGNAEEAMNFYVSVFKKDSKILSLSRAGGSDAAPVISGVFQLHGQQFMALNGGPQFKFTEAISLFVDCQTQEEVDALWERLLEGGGQPQQCGWLKDRFGLSWQIVPSVLGKLLGDKDPVKAQRVMQAMLGMVKLDIQGLQRAYDGAGKQATQA</sequence>
<dbReference type="CDD" id="cd06588">
    <property type="entry name" value="PhnB_like"/>
    <property type="match status" value="1"/>
</dbReference>